<dbReference type="SUPFAM" id="SSF50677">
    <property type="entry name" value="ValRS/IleRS/LeuRS editing domain"/>
    <property type="match status" value="1"/>
</dbReference>
<dbReference type="InterPro" id="IPR002300">
    <property type="entry name" value="aa-tRNA-synth_Ia"/>
</dbReference>
<dbReference type="RefSeq" id="WP_002992683.1">
    <property type="nucleotide sequence ID" value="NZ_GL379770.1"/>
</dbReference>
<dbReference type="InterPro" id="IPR013155">
    <property type="entry name" value="M/V/L/I-tRNA-synth_anticd-bd"/>
</dbReference>
<evidence type="ECO:0000256" key="4">
    <source>
        <dbReference type="ARBA" id="ARBA00022917"/>
    </source>
</evidence>
<dbReference type="GO" id="GO:0000049">
    <property type="term" value="F:tRNA binding"/>
    <property type="evidence" value="ECO:0007669"/>
    <property type="project" value="InterPro"/>
</dbReference>
<dbReference type="InterPro" id="IPR009008">
    <property type="entry name" value="Val/Leu/Ile-tRNA-synth_edit"/>
</dbReference>
<dbReference type="PANTHER" id="PTHR42780">
    <property type="entry name" value="SOLEUCYL-TRNA SYNTHETASE"/>
    <property type="match status" value="1"/>
</dbReference>
<dbReference type="STRING" id="525373.HMPREF0766_12241"/>
<dbReference type="OrthoDB" id="9810365at2"/>
<comment type="domain">
    <text evidence="8">IleRS has two distinct active sites: one for aminoacylation and one for editing. The misactivated valine is translocated from the active site to the editing site, which sterically excludes the correctly activated isoleucine. The single editing site contains two valyl binding pockets, one specific for each substrate (Val-AMP or Val-tRNA(Ile)).</text>
</comment>
<feature type="domain" description="Methionyl/Valyl/Leucyl/Isoleucyl-tRNA synthetase anticodon-binding" evidence="10">
    <location>
        <begin position="788"/>
        <end position="941"/>
    </location>
</feature>
<dbReference type="PRINTS" id="PR00984">
    <property type="entry name" value="TRNASYNTHILE"/>
</dbReference>
<evidence type="ECO:0000313" key="12">
    <source>
        <dbReference type="Proteomes" id="UP000006258"/>
    </source>
</evidence>
<dbReference type="EMBL" id="ACHA02000011">
    <property type="protein sequence ID" value="EFK57168.1"/>
    <property type="molecule type" value="Genomic_DNA"/>
</dbReference>
<evidence type="ECO:0000259" key="9">
    <source>
        <dbReference type="Pfam" id="PF00133"/>
    </source>
</evidence>
<organism evidence="11 12">
    <name type="scientific">Sphingobacterium spiritivorum ATCC 33861</name>
    <dbReference type="NCBI Taxonomy" id="525373"/>
    <lineage>
        <taxon>Bacteria</taxon>
        <taxon>Pseudomonadati</taxon>
        <taxon>Bacteroidota</taxon>
        <taxon>Sphingobacteriia</taxon>
        <taxon>Sphingobacteriales</taxon>
        <taxon>Sphingobacteriaceae</taxon>
        <taxon>Sphingobacterium</taxon>
    </lineage>
</organism>
<keyword evidence="2 8" id="KW-0547">Nucleotide-binding</keyword>
<dbReference type="Gene3D" id="3.40.50.620">
    <property type="entry name" value="HUPs"/>
    <property type="match status" value="2"/>
</dbReference>
<comment type="catalytic activity">
    <reaction evidence="7 8">
        <text>tRNA(Ile) + L-isoleucine + ATP = L-isoleucyl-tRNA(Ile) + AMP + diphosphate</text>
        <dbReference type="Rhea" id="RHEA:11060"/>
        <dbReference type="Rhea" id="RHEA-COMP:9666"/>
        <dbReference type="Rhea" id="RHEA-COMP:9695"/>
        <dbReference type="ChEBI" id="CHEBI:30616"/>
        <dbReference type="ChEBI" id="CHEBI:33019"/>
        <dbReference type="ChEBI" id="CHEBI:58045"/>
        <dbReference type="ChEBI" id="CHEBI:78442"/>
        <dbReference type="ChEBI" id="CHEBI:78528"/>
        <dbReference type="ChEBI" id="CHEBI:456215"/>
        <dbReference type="EC" id="6.1.1.5"/>
    </reaction>
</comment>
<name>D7VMM1_SPHSI</name>
<evidence type="ECO:0000259" key="10">
    <source>
        <dbReference type="Pfam" id="PF08264"/>
    </source>
</evidence>
<dbReference type="GeneID" id="95428156"/>
<dbReference type="GO" id="GO:0005524">
    <property type="term" value="F:ATP binding"/>
    <property type="evidence" value="ECO:0007669"/>
    <property type="project" value="UniProtKB-UniRule"/>
</dbReference>
<dbReference type="Pfam" id="PF19302">
    <property type="entry name" value="DUF5915"/>
    <property type="match status" value="1"/>
</dbReference>
<keyword evidence="12" id="KW-1185">Reference proteome</keyword>
<dbReference type="HAMAP" id="MF_02003">
    <property type="entry name" value="Ile_tRNA_synth_type2"/>
    <property type="match status" value="1"/>
</dbReference>
<dbReference type="InterPro" id="IPR009080">
    <property type="entry name" value="tRNAsynth_Ia_anticodon-bd"/>
</dbReference>
<reference evidence="11" key="1">
    <citation type="submission" date="2010-07" db="EMBL/GenBank/DDBJ databases">
        <authorList>
            <person name="Muzny D."/>
            <person name="Qin X."/>
            <person name="Buhay C."/>
            <person name="Dugan-Rocha S."/>
            <person name="Ding Y."/>
            <person name="Chen G."/>
            <person name="Hawes A."/>
            <person name="Holder M."/>
            <person name="Jhangiani S."/>
            <person name="Johnson A."/>
            <person name="Khan Z."/>
            <person name="Li Z."/>
            <person name="Liu W."/>
            <person name="Liu X."/>
            <person name="Perez L."/>
            <person name="Shen H."/>
            <person name="Wang Q."/>
            <person name="Watt J."/>
            <person name="Xi L."/>
            <person name="Xin Y."/>
            <person name="Zhou J."/>
            <person name="Deng J."/>
            <person name="Jiang H."/>
            <person name="Liu Y."/>
            <person name="Qu J."/>
            <person name="Song X.-Z."/>
            <person name="Zhang L."/>
            <person name="Villasana D."/>
            <person name="Johnson A."/>
            <person name="Liu J."/>
            <person name="Liyanage D."/>
            <person name="Lorensuhewa L."/>
            <person name="Robinson T."/>
            <person name="Song A."/>
            <person name="Song B.-B."/>
            <person name="Dinh H."/>
            <person name="Thornton R."/>
            <person name="Coyle M."/>
            <person name="Francisco L."/>
            <person name="Jackson L."/>
            <person name="Javaid M."/>
            <person name="Korchina V."/>
            <person name="Kovar C."/>
            <person name="Mata R."/>
            <person name="Mathew T."/>
            <person name="Ngo R."/>
            <person name="Nguyen L."/>
            <person name="Nguyen N."/>
            <person name="Okwuonu G."/>
            <person name="Ongeri F."/>
            <person name="Pham C."/>
            <person name="Simmons D."/>
            <person name="Wilczek-Boney K."/>
            <person name="Hale W."/>
            <person name="Jakkamsetti A."/>
            <person name="Pham P."/>
            <person name="Ruth R."/>
            <person name="San Lucas F."/>
            <person name="Warren J."/>
            <person name="Zhang J."/>
            <person name="Zhao Z."/>
            <person name="Zhou C."/>
            <person name="Zhu D."/>
            <person name="Lee S."/>
            <person name="Bess C."/>
            <person name="Blankenburg K."/>
            <person name="Forbes L."/>
            <person name="Fu Q."/>
            <person name="Gubbala S."/>
            <person name="Hirani K."/>
            <person name="Jayaseelan J.C."/>
            <person name="Lara F."/>
            <person name="Munidasa M."/>
            <person name="Palculict T."/>
            <person name="Patil S."/>
            <person name="Pu L.-L."/>
            <person name="Saada N."/>
            <person name="Tang L."/>
            <person name="Weissenberger G."/>
            <person name="Zhu Y."/>
            <person name="Hemphill L."/>
            <person name="Shang Y."/>
            <person name="Youmans B."/>
            <person name="Ayvaz T."/>
            <person name="Ross M."/>
            <person name="Santibanez J."/>
            <person name="Aqrawi P."/>
            <person name="Gross S."/>
            <person name="Joshi V."/>
            <person name="Fowler G."/>
            <person name="Nazareth L."/>
            <person name="Reid J."/>
            <person name="Worley K."/>
            <person name="Petrosino J."/>
            <person name="Highlander S."/>
            <person name="Gibbs R."/>
        </authorList>
    </citation>
    <scope>NUCLEOTIDE SEQUENCE [LARGE SCALE GENOMIC DNA]</scope>
    <source>
        <strain evidence="11">ATCC 33861</strain>
    </source>
</reference>
<dbReference type="CDD" id="cd07961">
    <property type="entry name" value="Anticodon_Ia_Ile_ABEc"/>
    <property type="match status" value="1"/>
</dbReference>
<keyword evidence="3 8" id="KW-0067">ATP-binding</keyword>
<proteinExistence type="inferred from homology"/>
<protein>
    <recommendedName>
        <fullName evidence="8">Isoleucine--tRNA ligase</fullName>
        <ecNumber evidence="8">6.1.1.5</ecNumber>
    </recommendedName>
    <alternativeName>
        <fullName evidence="8">Isoleucyl-tRNA synthetase</fullName>
        <shortName evidence="8">IleRS</shortName>
    </alternativeName>
</protein>
<evidence type="ECO:0000313" key="11">
    <source>
        <dbReference type="EMBL" id="EFK57168.1"/>
    </source>
</evidence>
<comment type="similarity">
    <text evidence="8">Belongs to the class-I aminoacyl-tRNA synthetase family. IleS type 2 subfamily.</text>
</comment>
<dbReference type="Pfam" id="PF00133">
    <property type="entry name" value="tRNA-synt_1"/>
    <property type="match status" value="1"/>
</dbReference>
<keyword evidence="4 8" id="KW-0648">Protein biosynthesis</keyword>
<dbReference type="NCBIfam" id="TIGR00392">
    <property type="entry name" value="ileS"/>
    <property type="match status" value="1"/>
</dbReference>
<evidence type="ECO:0000256" key="5">
    <source>
        <dbReference type="ARBA" id="ARBA00023146"/>
    </source>
</evidence>
<dbReference type="GO" id="GO:0002161">
    <property type="term" value="F:aminoacyl-tRNA deacylase activity"/>
    <property type="evidence" value="ECO:0007669"/>
    <property type="project" value="InterPro"/>
</dbReference>
<dbReference type="Pfam" id="PF08264">
    <property type="entry name" value="Anticodon_1"/>
    <property type="match status" value="1"/>
</dbReference>
<comment type="subcellular location">
    <subcellularLocation>
        <location evidence="8">Cytoplasm</location>
    </subcellularLocation>
</comment>
<dbReference type="GO" id="GO:0004822">
    <property type="term" value="F:isoleucine-tRNA ligase activity"/>
    <property type="evidence" value="ECO:0007669"/>
    <property type="project" value="UniProtKB-UniRule"/>
</dbReference>
<evidence type="ECO:0000256" key="1">
    <source>
        <dbReference type="ARBA" id="ARBA00022598"/>
    </source>
</evidence>
<evidence type="ECO:0000256" key="6">
    <source>
        <dbReference type="ARBA" id="ARBA00025217"/>
    </source>
</evidence>
<keyword evidence="8" id="KW-0479">Metal-binding</keyword>
<comment type="subunit">
    <text evidence="8">Monomer.</text>
</comment>
<comment type="caution">
    <text evidence="11">The sequence shown here is derived from an EMBL/GenBank/DDBJ whole genome shotgun (WGS) entry which is preliminary data.</text>
</comment>
<dbReference type="PANTHER" id="PTHR42780:SF1">
    <property type="entry name" value="ISOLEUCINE--TRNA LIGASE, CYTOPLASMIC"/>
    <property type="match status" value="1"/>
</dbReference>
<dbReference type="Gene3D" id="1.10.730.10">
    <property type="entry name" value="Isoleucyl-tRNA Synthetase, Domain 1"/>
    <property type="match status" value="1"/>
</dbReference>
<keyword evidence="8" id="KW-0963">Cytoplasm</keyword>
<keyword evidence="1 8" id="KW-0436">Ligase</keyword>
<comment type="cofactor">
    <cofactor evidence="8">
        <name>Zn(2+)</name>
        <dbReference type="ChEBI" id="CHEBI:29105"/>
    </cofactor>
</comment>
<feature type="short sequence motif" description="'HIGH' region" evidence="8">
    <location>
        <begin position="61"/>
        <end position="71"/>
    </location>
</feature>
<evidence type="ECO:0000256" key="2">
    <source>
        <dbReference type="ARBA" id="ARBA00022741"/>
    </source>
</evidence>
<feature type="domain" description="Aminoacyl-tRNA synthetase class Ia" evidence="9">
    <location>
        <begin position="31"/>
        <end position="734"/>
    </location>
</feature>
<evidence type="ECO:0000256" key="8">
    <source>
        <dbReference type="HAMAP-Rule" id="MF_02003"/>
    </source>
</evidence>
<dbReference type="GO" id="GO:0005737">
    <property type="term" value="C:cytoplasm"/>
    <property type="evidence" value="ECO:0007669"/>
    <property type="project" value="UniProtKB-SubCell"/>
</dbReference>
<dbReference type="Proteomes" id="UP000006258">
    <property type="component" value="Unassembled WGS sequence"/>
</dbReference>
<dbReference type="InterPro" id="IPR002301">
    <property type="entry name" value="Ile-tRNA-ligase"/>
</dbReference>
<keyword evidence="8" id="KW-0862">Zinc</keyword>
<dbReference type="GO" id="GO:0008270">
    <property type="term" value="F:zinc ion binding"/>
    <property type="evidence" value="ECO:0007669"/>
    <property type="project" value="UniProtKB-UniRule"/>
</dbReference>
<gene>
    <name evidence="8 11" type="primary">ileS</name>
    <name evidence="11" type="ORF">HMPREF0766_12241</name>
</gene>
<dbReference type="AlphaFoldDB" id="D7VMM1"/>
<feature type="binding site" evidence="8">
    <location>
        <position position="704"/>
    </location>
    <ligand>
        <name>ATP</name>
        <dbReference type="ChEBI" id="CHEBI:30616"/>
    </ligand>
</feature>
<dbReference type="SUPFAM" id="SSF47323">
    <property type="entry name" value="Anticodon-binding domain of a subclass of class I aminoacyl-tRNA synthetases"/>
    <property type="match status" value="2"/>
</dbReference>
<accession>D7VMM1</accession>
<dbReference type="InterPro" id="IPR023586">
    <property type="entry name" value="Ile-tRNA-ligase_type2"/>
</dbReference>
<dbReference type="HOGENOM" id="CLU_001493_1_1_10"/>
<evidence type="ECO:0000256" key="3">
    <source>
        <dbReference type="ARBA" id="ARBA00022840"/>
    </source>
</evidence>
<dbReference type="EC" id="6.1.1.5" evidence="8"/>
<dbReference type="InterPro" id="IPR014729">
    <property type="entry name" value="Rossmann-like_a/b/a_fold"/>
</dbReference>
<dbReference type="eggNOG" id="COG0060">
    <property type="taxonomic scope" value="Bacteria"/>
</dbReference>
<dbReference type="InterPro" id="IPR033709">
    <property type="entry name" value="Anticodon_Ile_ABEc"/>
</dbReference>
<dbReference type="GO" id="GO:0006428">
    <property type="term" value="P:isoleucyl-tRNA aminoacylation"/>
    <property type="evidence" value="ECO:0007669"/>
    <property type="project" value="UniProtKB-UniRule"/>
</dbReference>
<evidence type="ECO:0000256" key="7">
    <source>
        <dbReference type="ARBA" id="ARBA00048359"/>
    </source>
</evidence>
<comment type="function">
    <text evidence="6 8">Catalyzes the attachment of isoleucine to tRNA(Ile). As IleRS can inadvertently accommodate and process structurally similar amino acids such as valine, to avoid such errors it has two additional distinct tRNA(Ile)-dependent editing activities. One activity is designated as 'pretransfer' editing and involves the hydrolysis of activated Val-AMP. The other activity is designated 'posttransfer' editing and involves deacylation of mischarged Val-tRNA(Ile).</text>
</comment>
<sequence length="1151" mass="131535">MRKFATLKTEDKLLMYKEYKQLNLPEIGKEILERWERENIFEKSISNRPASKPYTFYEGPPSANGMPGIHHAMARSIKDIFCRYKTLKGYQVKRKGGWDTHGLPIELAVEKTLGITKEDIGKKISVEEYNAACRKEVMKYTDVWNDLTIKMGYWVDLENPYITYENEYIETLWYLLKELYKKGLLYKGYTIQPYSPAAGTGLSSHELNQPGTYKDVKDTTIVAEFRLIKDQIHPAMEKLVEDAVEDVAFIAWTTTPWTLPSNTALVVGKKISYVKIKTFNQYTGSPVSVILAKDLITKHFKAEGKEASFQDYKLGDKIIPWEIAAEFTGEELVGLRYEQLLPYITSEELQEKAFRVIPGDFVTTEDGTGIVHAAPTYGADDFRVARENDVPGILVKDENGKEVPTVDRTGRFVKEITDFAGRFVKEEYYSDAVRADKDFRPTDVLIAIKLKEDNKAFDVKKYEHTYPHCWRTDKPVLYYPLDSWFIRTTAVKEDLVSLNKTINWKPEATGSGRFGNWLENLVDWNLSRSRYWGTPLPIWRSEDENEEICIGSLPELKSLLEASLTSAVLSEDEKAKNKAYLDKFGTETLDLHRPYVDDIVLVSDGGQKLFREPDLIDVWFDSGAMPYAQWGLDHDKLARGEEYPFKEGFESAFPADFIAEGVDQTRGWFFTLHAISTMLRKSVAFKNVVSNGLVLDKNGNKMSKRLGNGVDPFATIDHYSADATRWYMISNAAPWDNLKFNTEGLDEVRRKFFGTLYNTYAFFALYANIDKFAYTEPDIAIENRPEIDRWIISLLNSLTKEVDEYFADYEPTKAARAIQNFVDEHLSNWYVRLCRRRFWKGEYSEDKISAYQTLYTCLNTIAKLMSPISPFFSDRLFLDLNEVTKKETVESVHLANFPEYHEHLVDRELEERMALAQDISSLTLSLRKKTGINVRQPLNKILVPVLDNAFQEKVEKVKDLILSETNIKDIEFITDTTGIIKKKIKPNFKALGSKVGKDMKLVTTAINNLTPDLISALEKEGSIALADTPYTITTEDVEIIAEDVEGWQVANLAKLTVALDVHITEALKKEGLSRELINRLQNLRKDKGLEVTDRIKVTLTSDAEITAAATENLSYICAEILADTLDFEETLVSGDKIEIDEKELTVLIVKV</sequence>
<keyword evidence="5 8" id="KW-0030">Aminoacyl-tRNA synthetase</keyword>
<feature type="short sequence motif" description="'KMSKS' region" evidence="8">
    <location>
        <begin position="701"/>
        <end position="705"/>
    </location>
</feature>
<dbReference type="SUPFAM" id="SSF52374">
    <property type="entry name" value="Nucleotidylyl transferase"/>
    <property type="match status" value="1"/>
</dbReference>